<evidence type="ECO:0000313" key="2">
    <source>
        <dbReference type="Proteomes" id="UP000053477"/>
    </source>
</evidence>
<protein>
    <submittedName>
        <fullName evidence="1">Uncharacterized protein</fullName>
    </submittedName>
</protein>
<keyword evidence="2" id="KW-1185">Reference proteome</keyword>
<dbReference type="InParanoid" id="A0A0H2RYJ8"/>
<accession>A0A0H2RYJ8</accession>
<dbReference type="AlphaFoldDB" id="A0A0H2RYJ8"/>
<dbReference type="EMBL" id="KQ085908">
    <property type="protein sequence ID" value="KLO17160.1"/>
    <property type="molecule type" value="Genomic_DNA"/>
</dbReference>
<gene>
    <name evidence="1" type="ORF">SCHPADRAFT_994621</name>
</gene>
<dbReference type="Proteomes" id="UP000053477">
    <property type="component" value="Unassembled WGS sequence"/>
</dbReference>
<organism evidence="1 2">
    <name type="scientific">Schizopora paradoxa</name>
    <dbReference type="NCBI Taxonomy" id="27342"/>
    <lineage>
        <taxon>Eukaryota</taxon>
        <taxon>Fungi</taxon>
        <taxon>Dikarya</taxon>
        <taxon>Basidiomycota</taxon>
        <taxon>Agaricomycotina</taxon>
        <taxon>Agaricomycetes</taxon>
        <taxon>Hymenochaetales</taxon>
        <taxon>Schizoporaceae</taxon>
        <taxon>Schizopora</taxon>
    </lineage>
</organism>
<evidence type="ECO:0000313" key="1">
    <source>
        <dbReference type="EMBL" id="KLO17160.1"/>
    </source>
</evidence>
<sequence length="271" mass="31613">MDSSNSSTRRPVSHRNQRSIMPRILTQRELNDVDSFIASKVEYWNMALDLSDVMRKQYNRGYARRRRQKLEDEGRFLVVGQLLSDFLNVPLKRTVTDFLLRGDPNPRDWRSRFTNISSATALSEDLTLEKFRGNNVWPDHVALFALKEIGRVLSDARYSRGIPEPCESETLVYEYLNNVDPLEPIAPYETDIFNLGLLRVSDTMKIELMDNPEGIENVLFARGEEFFSIHDWSVTEEEDFWVLRVRGRRGVLRLDRQSFGDFLSSSHFVLQ</sequence>
<proteinExistence type="predicted"/>
<reference evidence="1 2" key="1">
    <citation type="submission" date="2015-04" db="EMBL/GenBank/DDBJ databases">
        <title>Complete genome sequence of Schizopora paradoxa KUC8140, a cosmopolitan wood degrader in East Asia.</title>
        <authorList>
            <consortium name="DOE Joint Genome Institute"/>
            <person name="Min B."/>
            <person name="Park H."/>
            <person name="Jang Y."/>
            <person name="Kim J.-J."/>
            <person name="Kim K.H."/>
            <person name="Pangilinan J."/>
            <person name="Lipzen A."/>
            <person name="Riley R."/>
            <person name="Grigoriev I.V."/>
            <person name="Spatafora J.W."/>
            <person name="Choi I.-G."/>
        </authorList>
    </citation>
    <scope>NUCLEOTIDE SEQUENCE [LARGE SCALE GENOMIC DNA]</scope>
    <source>
        <strain evidence="1 2">KUC8140</strain>
    </source>
</reference>
<name>A0A0H2RYJ8_9AGAM</name>